<dbReference type="Proteomes" id="UP001291623">
    <property type="component" value="Unassembled WGS sequence"/>
</dbReference>
<sequence>MQVGMRMGERLWMGMVHALGLQFVFQDLGEYNIHLVRESYANWRCVEELDEIHVPQRHAMNDSITTNMYVMHHLHLTLGSITATPTQLVEIDERFPLSPHAHILCKMGQAFQKLLDDDVTTLELVPQMETASD</sequence>
<name>A0AAE1RS80_9SOLA</name>
<reference evidence="1" key="1">
    <citation type="submission" date="2023-12" db="EMBL/GenBank/DDBJ databases">
        <title>Genome assembly of Anisodus tanguticus.</title>
        <authorList>
            <person name="Wang Y.-J."/>
        </authorList>
    </citation>
    <scope>NUCLEOTIDE SEQUENCE</scope>
    <source>
        <strain evidence="1">KB-2021</strain>
        <tissue evidence="1">Leaf</tissue>
    </source>
</reference>
<evidence type="ECO:0000313" key="2">
    <source>
        <dbReference type="Proteomes" id="UP001291623"/>
    </source>
</evidence>
<organism evidence="1 2">
    <name type="scientific">Anisodus tanguticus</name>
    <dbReference type="NCBI Taxonomy" id="243964"/>
    <lineage>
        <taxon>Eukaryota</taxon>
        <taxon>Viridiplantae</taxon>
        <taxon>Streptophyta</taxon>
        <taxon>Embryophyta</taxon>
        <taxon>Tracheophyta</taxon>
        <taxon>Spermatophyta</taxon>
        <taxon>Magnoliopsida</taxon>
        <taxon>eudicotyledons</taxon>
        <taxon>Gunneridae</taxon>
        <taxon>Pentapetalae</taxon>
        <taxon>asterids</taxon>
        <taxon>lamiids</taxon>
        <taxon>Solanales</taxon>
        <taxon>Solanaceae</taxon>
        <taxon>Solanoideae</taxon>
        <taxon>Hyoscyameae</taxon>
        <taxon>Anisodus</taxon>
    </lineage>
</organism>
<protein>
    <submittedName>
        <fullName evidence="1">Uncharacterized protein</fullName>
    </submittedName>
</protein>
<proteinExistence type="predicted"/>
<comment type="caution">
    <text evidence="1">The sequence shown here is derived from an EMBL/GenBank/DDBJ whole genome shotgun (WGS) entry which is preliminary data.</text>
</comment>
<gene>
    <name evidence="1" type="ORF">RND71_025285</name>
</gene>
<evidence type="ECO:0000313" key="1">
    <source>
        <dbReference type="EMBL" id="KAK4356314.1"/>
    </source>
</evidence>
<accession>A0AAE1RS80</accession>
<dbReference type="EMBL" id="JAVYJV010000013">
    <property type="protein sequence ID" value="KAK4356314.1"/>
    <property type="molecule type" value="Genomic_DNA"/>
</dbReference>
<keyword evidence="2" id="KW-1185">Reference proteome</keyword>
<dbReference type="AlphaFoldDB" id="A0AAE1RS80"/>